<evidence type="ECO:0000256" key="1">
    <source>
        <dbReference type="SAM" id="MobiDB-lite"/>
    </source>
</evidence>
<evidence type="ECO:0000313" key="3">
    <source>
        <dbReference type="Proteomes" id="UP000789759"/>
    </source>
</evidence>
<feature type="compositionally biased region" description="Low complexity" evidence="1">
    <location>
        <begin position="87"/>
        <end position="108"/>
    </location>
</feature>
<dbReference type="OrthoDB" id="2431753at2759"/>
<feature type="non-terminal residue" evidence="2">
    <location>
        <position position="240"/>
    </location>
</feature>
<reference evidence="2" key="1">
    <citation type="submission" date="2021-06" db="EMBL/GenBank/DDBJ databases">
        <authorList>
            <person name="Kallberg Y."/>
            <person name="Tangrot J."/>
            <person name="Rosling A."/>
        </authorList>
    </citation>
    <scope>NUCLEOTIDE SEQUENCE</scope>
    <source>
        <strain evidence="2">FL966</strain>
    </source>
</reference>
<name>A0A9N9JXY6_9GLOM</name>
<sequence length="240" mass="26365">ENENSLIGLTSSNLRNSLLNIAHTIDFHILKFSEKPFGHIHFKTEHDTGIFYRQVQNKPIPGPKKLISNFLPSKQKNTSSNPSPLISSDLSPQASSNSSSQANSDPSLQASSDPSSQATSDPSSQANSDPSLQASFASSQTTSISPPVVSNSNNNEIYTLNLCINKSHEDDDIFVIDIPKNKKADSLKPIIKKRLAPFFDHIPSTKIKLYKNGSDEKMNPTTIISEYFSSVPDSERIHIL</sequence>
<gene>
    <name evidence="2" type="ORF">CPELLU_LOCUS17830</name>
</gene>
<feature type="compositionally biased region" description="Polar residues" evidence="1">
    <location>
        <begin position="109"/>
        <end position="142"/>
    </location>
</feature>
<feature type="non-terminal residue" evidence="2">
    <location>
        <position position="1"/>
    </location>
</feature>
<organism evidence="2 3">
    <name type="scientific">Cetraspora pellucida</name>
    <dbReference type="NCBI Taxonomy" id="1433469"/>
    <lineage>
        <taxon>Eukaryota</taxon>
        <taxon>Fungi</taxon>
        <taxon>Fungi incertae sedis</taxon>
        <taxon>Mucoromycota</taxon>
        <taxon>Glomeromycotina</taxon>
        <taxon>Glomeromycetes</taxon>
        <taxon>Diversisporales</taxon>
        <taxon>Gigasporaceae</taxon>
        <taxon>Cetraspora</taxon>
    </lineage>
</organism>
<dbReference type="AlphaFoldDB" id="A0A9N9JXY6"/>
<evidence type="ECO:0000313" key="2">
    <source>
        <dbReference type="EMBL" id="CAG8802579.1"/>
    </source>
</evidence>
<dbReference type="EMBL" id="CAJVQA010032035">
    <property type="protein sequence ID" value="CAG8802579.1"/>
    <property type="molecule type" value="Genomic_DNA"/>
</dbReference>
<proteinExistence type="predicted"/>
<feature type="compositionally biased region" description="Polar residues" evidence="1">
    <location>
        <begin position="70"/>
        <end position="86"/>
    </location>
</feature>
<feature type="region of interest" description="Disordered" evidence="1">
    <location>
        <begin position="63"/>
        <end position="150"/>
    </location>
</feature>
<comment type="caution">
    <text evidence="2">The sequence shown here is derived from an EMBL/GenBank/DDBJ whole genome shotgun (WGS) entry which is preliminary data.</text>
</comment>
<accession>A0A9N9JXY6</accession>
<protein>
    <submittedName>
        <fullName evidence="2">24272_t:CDS:1</fullName>
    </submittedName>
</protein>
<keyword evidence="3" id="KW-1185">Reference proteome</keyword>
<dbReference type="Proteomes" id="UP000789759">
    <property type="component" value="Unassembled WGS sequence"/>
</dbReference>